<dbReference type="PANTHER" id="PTHR12083:SF9">
    <property type="entry name" value="BIFUNCTIONAL POLYNUCLEOTIDE PHOSPHATASE_KINASE"/>
    <property type="match status" value="1"/>
</dbReference>
<dbReference type="SUPFAM" id="SSF52540">
    <property type="entry name" value="P-loop containing nucleoside triphosphate hydrolases"/>
    <property type="match status" value="1"/>
</dbReference>
<dbReference type="GO" id="GO:0046403">
    <property type="term" value="F:polynucleotide 3'-phosphatase activity"/>
    <property type="evidence" value="ECO:0007669"/>
    <property type="project" value="TreeGrafter"/>
</dbReference>
<dbReference type="Gene3D" id="3.40.50.300">
    <property type="entry name" value="P-loop containing nucleotide triphosphate hydrolases"/>
    <property type="match status" value="1"/>
</dbReference>
<dbReference type="PIRSF" id="PIRSF037081">
    <property type="entry name" value="P-loop_All4644_prd"/>
    <property type="match status" value="1"/>
</dbReference>
<accession>A0A7S0NZX3</accession>
<dbReference type="AlphaFoldDB" id="A0A7S0NZX3"/>
<evidence type="ECO:0000313" key="1">
    <source>
        <dbReference type="EMBL" id="CAD8543051.1"/>
    </source>
</evidence>
<dbReference type="GO" id="GO:0006281">
    <property type="term" value="P:DNA repair"/>
    <property type="evidence" value="ECO:0007669"/>
    <property type="project" value="TreeGrafter"/>
</dbReference>
<proteinExistence type="predicted"/>
<protein>
    <submittedName>
        <fullName evidence="1">Uncharacterized protein</fullName>
    </submittedName>
</protein>
<dbReference type="GO" id="GO:0046404">
    <property type="term" value="F:ATP-dependent polydeoxyribonucleotide 5'-hydroxyl-kinase activity"/>
    <property type="evidence" value="ECO:0007669"/>
    <property type="project" value="TreeGrafter"/>
</dbReference>
<reference evidence="1" key="1">
    <citation type="submission" date="2021-01" db="EMBL/GenBank/DDBJ databases">
        <authorList>
            <person name="Corre E."/>
            <person name="Pelletier E."/>
            <person name="Niang G."/>
            <person name="Scheremetjew M."/>
            <person name="Finn R."/>
            <person name="Kale V."/>
            <person name="Holt S."/>
            <person name="Cochrane G."/>
            <person name="Meng A."/>
            <person name="Brown T."/>
            <person name="Cohen L."/>
        </authorList>
    </citation>
    <scope>NUCLEOTIDE SEQUENCE</scope>
    <source>
        <strain evidence="1">RCC1130</strain>
    </source>
</reference>
<dbReference type="Pfam" id="PF13671">
    <property type="entry name" value="AAA_33"/>
    <property type="match status" value="1"/>
</dbReference>
<dbReference type="InterPro" id="IPR027417">
    <property type="entry name" value="P-loop_NTPase"/>
</dbReference>
<sequence length="169" mass="19010">MRSLVVVLVGVPGSGKSTFASSLLERAPPQWARVSQDVLGTRKRCLAAARRALKEGSHVLIDRCNFNSWQRSHWLSLRSCKVAVFLDVPMDEACRRVNQRKCHEGQVDAENMSPGKLRSIVRRMCRELEPPQIEEGFDCVMHCMSTTDTIDAVNRILQLQAGLQDVHDP</sequence>
<dbReference type="GO" id="GO:0003690">
    <property type="term" value="F:double-stranded DNA binding"/>
    <property type="evidence" value="ECO:0007669"/>
    <property type="project" value="TreeGrafter"/>
</dbReference>
<dbReference type="PRINTS" id="PR01100">
    <property type="entry name" value="SHIKIMTKNASE"/>
</dbReference>
<dbReference type="EMBL" id="HBER01036167">
    <property type="protein sequence ID" value="CAD8543051.1"/>
    <property type="molecule type" value="Transcribed_RNA"/>
</dbReference>
<dbReference type="PANTHER" id="PTHR12083">
    <property type="entry name" value="BIFUNCTIONAL POLYNUCLEOTIDE PHOSPHATASE/KINASE"/>
    <property type="match status" value="1"/>
</dbReference>
<gene>
    <name evidence="1" type="ORF">CLEP1334_LOCUS18338</name>
</gene>
<name>A0A7S0NZX3_9EUKA</name>
<dbReference type="InterPro" id="IPR017101">
    <property type="entry name" value="P-loop_ATP/GTP-bd_All4644_prd"/>
</dbReference>
<organism evidence="1">
    <name type="scientific">Calcidiscus leptoporus</name>
    <dbReference type="NCBI Taxonomy" id="127549"/>
    <lineage>
        <taxon>Eukaryota</taxon>
        <taxon>Haptista</taxon>
        <taxon>Haptophyta</taxon>
        <taxon>Prymnesiophyceae</taxon>
        <taxon>Coccolithales</taxon>
        <taxon>Calcidiscaceae</taxon>
        <taxon>Calcidiscus</taxon>
    </lineage>
</organism>